<proteinExistence type="predicted"/>
<evidence type="ECO:0000313" key="4">
    <source>
        <dbReference type="Proteomes" id="UP001550210"/>
    </source>
</evidence>
<evidence type="ECO:0000259" key="2">
    <source>
        <dbReference type="Pfam" id="PF16657"/>
    </source>
</evidence>
<dbReference type="PANTHER" id="PTHR10357">
    <property type="entry name" value="ALPHA-AMYLASE FAMILY MEMBER"/>
    <property type="match status" value="1"/>
</dbReference>
<dbReference type="Gene3D" id="2.60.40.1180">
    <property type="entry name" value="Golgi alpha-mannosidase II"/>
    <property type="match status" value="1"/>
</dbReference>
<dbReference type="InterPro" id="IPR032091">
    <property type="entry name" value="Malt_amylase-like_C"/>
</dbReference>
<dbReference type="PANTHER" id="PTHR10357:SF219">
    <property type="entry name" value="MALTOSE ALPHA-D-GLUCOSYLTRANSFERASE"/>
    <property type="match status" value="1"/>
</dbReference>
<dbReference type="Gene3D" id="3.20.20.80">
    <property type="entry name" value="Glycosidases"/>
    <property type="match status" value="1"/>
</dbReference>
<organism evidence="3 4">
    <name type="scientific">Streptomyces ossamyceticus</name>
    <dbReference type="NCBI Taxonomy" id="249581"/>
    <lineage>
        <taxon>Bacteria</taxon>
        <taxon>Bacillati</taxon>
        <taxon>Actinomycetota</taxon>
        <taxon>Actinomycetes</taxon>
        <taxon>Kitasatosporales</taxon>
        <taxon>Streptomycetaceae</taxon>
        <taxon>Streptomyces</taxon>
    </lineage>
</organism>
<feature type="domain" description="Maltogenic amylase-like C-terminal" evidence="2">
    <location>
        <begin position="126"/>
        <end position="201"/>
    </location>
</feature>
<gene>
    <name evidence="3" type="ORF">ABZZ21_40460</name>
</gene>
<dbReference type="InterPro" id="IPR006047">
    <property type="entry name" value="GH13_cat_dom"/>
</dbReference>
<reference evidence="3 4" key="1">
    <citation type="submission" date="2024-06" db="EMBL/GenBank/DDBJ databases">
        <title>The Natural Products Discovery Center: Release of the First 8490 Sequenced Strains for Exploring Actinobacteria Biosynthetic Diversity.</title>
        <authorList>
            <person name="Kalkreuter E."/>
            <person name="Kautsar S.A."/>
            <person name="Yang D."/>
            <person name="Bader C.D."/>
            <person name="Teijaro C.N."/>
            <person name="Fluegel L."/>
            <person name="Davis C.M."/>
            <person name="Simpson J.R."/>
            <person name="Lauterbach L."/>
            <person name="Steele A.D."/>
            <person name="Gui C."/>
            <person name="Meng S."/>
            <person name="Li G."/>
            <person name="Viehrig K."/>
            <person name="Ye F."/>
            <person name="Su P."/>
            <person name="Kiefer A.F."/>
            <person name="Nichols A."/>
            <person name="Cepeda A.J."/>
            <person name="Yan W."/>
            <person name="Fan B."/>
            <person name="Jiang Y."/>
            <person name="Adhikari A."/>
            <person name="Zheng C.-J."/>
            <person name="Schuster L."/>
            <person name="Cowan T.M."/>
            <person name="Smanski M.J."/>
            <person name="Chevrette M.G."/>
            <person name="De Carvalho L.P.S."/>
            <person name="Shen B."/>
        </authorList>
    </citation>
    <scope>NUCLEOTIDE SEQUENCE [LARGE SCALE GENOMIC DNA]</scope>
    <source>
        <strain evidence="3 4">NPDC006434</strain>
    </source>
</reference>
<dbReference type="SUPFAM" id="SSF51011">
    <property type="entry name" value="Glycosyl hydrolase domain"/>
    <property type="match status" value="1"/>
</dbReference>
<evidence type="ECO:0000313" key="3">
    <source>
        <dbReference type="EMBL" id="MET9850717.1"/>
    </source>
</evidence>
<dbReference type="RefSeq" id="WP_355404099.1">
    <property type="nucleotide sequence ID" value="NZ_JBEXPZ010000081.1"/>
</dbReference>
<dbReference type="InterPro" id="IPR013780">
    <property type="entry name" value="Glyco_hydro_b"/>
</dbReference>
<dbReference type="InterPro" id="IPR017853">
    <property type="entry name" value="GH"/>
</dbReference>
<keyword evidence="4" id="KW-1185">Reference proteome</keyword>
<name>A0ABV2VBJ5_9ACTN</name>
<evidence type="ECO:0000259" key="1">
    <source>
        <dbReference type="Pfam" id="PF00128"/>
    </source>
</evidence>
<feature type="non-terminal residue" evidence="3">
    <location>
        <position position="1"/>
    </location>
</feature>
<comment type="caution">
    <text evidence="3">The sequence shown here is derived from an EMBL/GenBank/DDBJ whole genome shotgun (WGS) entry which is preliminary data.</text>
</comment>
<dbReference type="Proteomes" id="UP001550210">
    <property type="component" value="Unassembled WGS sequence"/>
</dbReference>
<feature type="domain" description="Glycosyl hydrolase family 13 catalytic" evidence="1">
    <location>
        <begin position="7"/>
        <end position="121"/>
    </location>
</feature>
<dbReference type="Pfam" id="PF16657">
    <property type="entry name" value="Malt_amylase_C"/>
    <property type="match status" value="1"/>
</dbReference>
<dbReference type="SUPFAM" id="SSF51445">
    <property type="entry name" value="(Trans)glycosidases"/>
    <property type="match status" value="1"/>
</dbReference>
<accession>A0ABV2VBJ5</accession>
<protein>
    <submittedName>
        <fullName evidence="3">Alpha-glucosidase C-terminal domain-containing protein</fullName>
    </submittedName>
</protein>
<dbReference type="EMBL" id="JBEXPZ010000081">
    <property type="protein sequence ID" value="MET9850717.1"/>
    <property type="molecule type" value="Genomic_DNA"/>
</dbReference>
<dbReference type="Pfam" id="PF00128">
    <property type="entry name" value="Alpha-amylase"/>
    <property type="match status" value="1"/>
</dbReference>
<sequence>NIGIRRRLAPLLDNDRNQIELFTALLLSLPGSPILYYGDEIGMGDNIWLGDRDGVRTPMQWTPDRNAGFSACDPGKLYLPTIMDPVYGYQVTNVEASMSSPSSLLHWTRRMIEIRKQNPAFGLGSYTELHSSNPAVLAYLREYKDDLVLCVNNFSRFAQPTELDLSAYEGRHPVELIGQVRFPAIGELPYLLTLAGHGFYWFRLSRVLSRAALGR</sequence>